<keyword evidence="1" id="KW-1133">Transmembrane helix</keyword>
<reference evidence="3 4" key="1">
    <citation type="journal article" date="2013" name="Int. J. Syst. Evol. Microbiol.">
        <title>Azospirillum humicireducens sp. nov., a nitrogen-fixing bacterium isolated from a microbial fuel cell.</title>
        <authorList>
            <person name="Zhou S."/>
            <person name="Han L."/>
            <person name="Wang Y."/>
            <person name="Yang G."/>
            <person name="Zhuang L."/>
            <person name="Hu P."/>
        </authorList>
    </citation>
    <scope>NUCLEOTIDE SEQUENCE [LARGE SCALE GENOMIC DNA]</scope>
    <source>
        <strain evidence="3 4">SgZ-5</strain>
    </source>
</reference>
<feature type="transmembrane region" description="Helical" evidence="1">
    <location>
        <begin position="24"/>
        <end position="45"/>
    </location>
</feature>
<dbReference type="OrthoDB" id="7173339at2"/>
<evidence type="ECO:0000259" key="2">
    <source>
        <dbReference type="Pfam" id="PF09976"/>
    </source>
</evidence>
<dbReference type="Pfam" id="PF09976">
    <property type="entry name" value="TPR_21"/>
    <property type="match status" value="1"/>
</dbReference>
<name>A0A168Y4K9_9PROT</name>
<evidence type="ECO:0000256" key="1">
    <source>
        <dbReference type="SAM" id="Phobius"/>
    </source>
</evidence>
<keyword evidence="1" id="KW-0812">Transmembrane</keyword>
<proteinExistence type="predicted"/>
<dbReference type="RefSeq" id="WP_063634584.1">
    <property type="nucleotide sequence ID" value="NZ_CP015285.1"/>
</dbReference>
<keyword evidence="4" id="KW-1185">Reference proteome</keyword>
<dbReference type="AlphaFoldDB" id="A0A168Y4K9"/>
<dbReference type="Proteomes" id="UP000077405">
    <property type="component" value="Chromosome"/>
</dbReference>
<feature type="domain" description="Ancillary SecYEG translocon subunit/Cell division coordinator CpoB TPR" evidence="2">
    <location>
        <begin position="20"/>
        <end position="195"/>
    </location>
</feature>
<evidence type="ECO:0000313" key="4">
    <source>
        <dbReference type="Proteomes" id="UP000077405"/>
    </source>
</evidence>
<keyword evidence="1" id="KW-0472">Membrane</keyword>
<accession>A0A168Y4K9</accession>
<dbReference type="STRING" id="1226968.A6A40_05945"/>
<protein>
    <recommendedName>
        <fullName evidence="2">Ancillary SecYEG translocon subunit/Cell division coordinator CpoB TPR domain-containing protein</fullName>
    </recommendedName>
</protein>
<dbReference type="InterPro" id="IPR018704">
    <property type="entry name" value="SecYEG/CpoB_TPR"/>
</dbReference>
<dbReference type="EMBL" id="CP015285">
    <property type="protein sequence ID" value="ANC91481.1"/>
    <property type="molecule type" value="Genomic_DNA"/>
</dbReference>
<dbReference type="KEGG" id="ahu:A6A40_05945"/>
<sequence length="214" mass="22691">MSDIFREVDEDLRRDRAEHLFKKYGGAMIAAVVLIVAGTGGYSFWRHWQAQKKEEQTAALVTAIAQSAQGPEKGVEALAAFAGSANPSLAAIAQFNAAALMIRQGKPAEAATVYDGIAGNGAVPAEYRDLATLLAVMQRTDGGDPTQLTAKLQPLTADGSPWRFTARELTAVLAVRAGDTEKARTLFKQLADDQQAPSGVRSRAADLASLYGKG</sequence>
<organism evidence="3 4">
    <name type="scientific">Azospirillum humicireducens</name>
    <dbReference type="NCBI Taxonomy" id="1226968"/>
    <lineage>
        <taxon>Bacteria</taxon>
        <taxon>Pseudomonadati</taxon>
        <taxon>Pseudomonadota</taxon>
        <taxon>Alphaproteobacteria</taxon>
        <taxon>Rhodospirillales</taxon>
        <taxon>Azospirillaceae</taxon>
        <taxon>Azospirillum</taxon>
    </lineage>
</organism>
<gene>
    <name evidence="3" type="ORF">A6A40_05945</name>
</gene>
<evidence type="ECO:0000313" key="3">
    <source>
        <dbReference type="EMBL" id="ANC91481.1"/>
    </source>
</evidence>